<organism evidence="1 2">
    <name type="scientific">Pedobacter helvus</name>
    <dbReference type="NCBI Taxonomy" id="2563444"/>
    <lineage>
        <taxon>Bacteria</taxon>
        <taxon>Pseudomonadati</taxon>
        <taxon>Bacteroidota</taxon>
        <taxon>Sphingobacteriia</taxon>
        <taxon>Sphingobacteriales</taxon>
        <taxon>Sphingobacteriaceae</taxon>
        <taxon>Pedobacter</taxon>
    </lineage>
</organism>
<dbReference type="EMBL" id="SRMP02000050">
    <property type="protein sequence ID" value="MFN0293516.1"/>
    <property type="molecule type" value="Genomic_DNA"/>
</dbReference>
<evidence type="ECO:0000313" key="2">
    <source>
        <dbReference type="Proteomes" id="UP001517367"/>
    </source>
</evidence>
<sequence>METEAIGMYNEEIKTENVHIDLDDIPPNTFFREYQNAIEQVLNLVDMNNQSPKALLATKNHYTSTYGFRFLNSDFYIQQSDNVNIAIENELKKQSMIDQIEPISNGKNIIIGVGMKC</sequence>
<gene>
    <name evidence="1" type="ORF">E5L68_019205</name>
</gene>
<protein>
    <submittedName>
        <fullName evidence="1">Uncharacterized protein</fullName>
    </submittedName>
</protein>
<reference evidence="1 2" key="1">
    <citation type="submission" date="2024-12" db="EMBL/GenBank/DDBJ databases">
        <authorList>
            <person name="Hu S."/>
        </authorList>
    </citation>
    <scope>NUCLEOTIDE SEQUENCE [LARGE SCALE GENOMIC DNA]</scope>
    <source>
        <strain evidence="1 2">P-25</strain>
    </source>
</reference>
<accession>A0ABW9JPB7</accession>
<evidence type="ECO:0000313" key="1">
    <source>
        <dbReference type="EMBL" id="MFN0293516.1"/>
    </source>
</evidence>
<dbReference type="Proteomes" id="UP001517367">
    <property type="component" value="Unassembled WGS sequence"/>
</dbReference>
<comment type="caution">
    <text evidence="1">The sequence shown here is derived from an EMBL/GenBank/DDBJ whole genome shotgun (WGS) entry which is preliminary data.</text>
</comment>
<name>A0ABW9JPB7_9SPHI</name>
<dbReference type="RefSeq" id="WP_138729185.1">
    <property type="nucleotide sequence ID" value="NZ_SRMP02000050.1"/>
</dbReference>
<proteinExistence type="predicted"/>
<keyword evidence="2" id="KW-1185">Reference proteome</keyword>